<sequence>MNAFYALSWIPALVLRFPGVFAQLPDITEPDFINRCLQAHKAQRDRVSPPASNKRYMTWDDSLARGARAWAQRCKASHNPVVALARRAHPAFNLVEENIWVGEPSIPFSVENAVQTWSSESAAYTHKNNSCTRVCGHFNQLVWAQSYKLGCAVHICSSGIEEFSRSPEGTIFVCNYGIGNVRGFPPFIEGPVCSTCAKTCHNRLCNYDWSPGWDASLPSSSTSFSYQPSDPRFHLLVYPPTNPRLHLSAGLCLFLHYYST</sequence>
<keyword evidence="4" id="KW-1185">Reference proteome</keyword>
<feature type="signal peptide" evidence="2">
    <location>
        <begin position="1"/>
        <end position="22"/>
    </location>
</feature>
<reference evidence="5" key="1">
    <citation type="submission" date="2025-08" db="UniProtKB">
        <authorList>
            <consortium name="RefSeq"/>
        </authorList>
    </citation>
    <scope>IDENTIFICATION</scope>
</reference>
<keyword evidence="2" id="KW-0732">Signal</keyword>
<name>A0A6J2WNV8_CHACN</name>
<feature type="domain" description="SCP" evidence="3">
    <location>
        <begin position="31"/>
        <end position="183"/>
    </location>
</feature>
<dbReference type="InterPro" id="IPR002413">
    <property type="entry name" value="V5_allergen-like"/>
</dbReference>
<evidence type="ECO:0000259" key="3">
    <source>
        <dbReference type="SMART" id="SM00198"/>
    </source>
</evidence>
<dbReference type="OrthoDB" id="43654at2759"/>
<dbReference type="PRINTS" id="PR00838">
    <property type="entry name" value="V5ALLERGEN"/>
</dbReference>
<dbReference type="PANTHER" id="PTHR10334">
    <property type="entry name" value="CYSTEINE-RICH SECRETORY PROTEIN-RELATED"/>
    <property type="match status" value="1"/>
</dbReference>
<dbReference type="Pfam" id="PF00188">
    <property type="entry name" value="CAP"/>
    <property type="match status" value="1"/>
</dbReference>
<proteinExistence type="inferred from homology"/>
<dbReference type="AlphaFoldDB" id="A0A6J2WNV8"/>
<protein>
    <submittedName>
        <fullName evidence="5">Glioma pathogenesis-related protein 1b</fullName>
    </submittedName>
</protein>
<evidence type="ECO:0000256" key="2">
    <source>
        <dbReference type="SAM" id="SignalP"/>
    </source>
</evidence>
<dbReference type="Proteomes" id="UP000504632">
    <property type="component" value="Chromosome 13"/>
</dbReference>
<dbReference type="SMART" id="SM00198">
    <property type="entry name" value="SCP"/>
    <property type="match status" value="1"/>
</dbReference>
<evidence type="ECO:0000313" key="4">
    <source>
        <dbReference type="Proteomes" id="UP000504632"/>
    </source>
</evidence>
<gene>
    <name evidence="5" type="primary">glipr1b</name>
</gene>
<dbReference type="RefSeq" id="XP_030646279.1">
    <property type="nucleotide sequence ID" value="XM_030790419.1"/>
</dbReference>
<comment type="similarity">
    <text evidence="1">Belongs to the CRISP family.</text>
</comment>
<dbReference type="GeneID" id="115826544"/>
<evidence type="ECO:0000313" key="5">
    <source>
        <dbReference type="RefSeq" id="XP_030646279.1"/>
    </source>
</evidence>
<dbReference type="InterPro" id="IPR001283">
    <property type="entry name" value="CRISP-related"/>
</dbReference>
<dbReference type="CTD" id="393547"/>
<dbReference type="InterPro" id="IPR035940">
    <property type="entry name" value="CAP_sf"/>
</dbReference>
<dbReference type="Gene3D" id="3.40.33.10">
    <property type="entry name" value="CAP"/>
    <property type="match status" value="1"/>
</dbReference>
<evidence type="ECO:0000256" key="1">
    <source>
        <dbReference type="ARBA" id="ARBA00009923"/>
    </source>
</evidence>
<accession>A0A6J2WNV8</accession>
<dbReference type="PRINTS" id="PR00837">
    <property type="entry name" value="V5TPXLIKE"/>
</dbReference>
<dbReference type="InterPro" id="IPR014044">
    <property type="entry name" value="CAP_dom"/>
</dbReference>
<dbReference type="InParanoid" id="A0A6J2WNV8"/>
<dbReference type="SUPFAM" id="SSF55797">
    <property type="entry name" value="PR-1-like"/>
    <property type="match status" value="1"/>
</dbReference>
<organism evidence="4 5">
    <name type="scientific">Chanos chanos</name>
    <name type="common">Milkfish</name>
    <name type="synonym">Mugil chanos</name>
    <dbReference type="NCBI Taxonomy" id="29144"/>
    <lineage>
        <taxon>Eukaryota</taxon>
        <taxon>Metazoa</taxon>
        <taxon>Chordata</taxon>
        <taxon>Craniata</taxon>
        <taxon>Vertebrata</taxon>
        <taxon>Euteleostomi</taxon>
        <taxon>Actinopterygii</taxon>
        <taxon>Neopterygii</taxon>
        <taxon>Teleostei</taxon>
        <taxon>Ostariophysi</taxon>
        <taxon>Gonorynchiformes</taxon>
        <taxon>Chanidae</taxon>
        <taxon>Chanos</taxon>
    </lineage>
</organism>
<feature type="chain" id="PRO_5026704386" evidence="2">
    <location>
        <begin position="23"/>
        <end position="260"/>
    </location>
</feature>